<accession>T1JG91</accession>
<keyword evidence="1" id="KW-0732">Signal</keyword>
<protein>
    <recommendedName>
        <fullName evidence="4">Secreted protein</fullName>
    </recommendedName>
</protein>
<evidence type="ECO:0008006" key="4">
    <source>
        <dbReference type="Google" id="ProtNLM"/>
    </source>
</evidence>
<sequence>MKNMTSLCNFLCLRRLLGSARLGSPIFVSFRFSLLFLNGTLTEQPRYLNVFKMTDDNMEFVIIFALKTWRPCSEYNCYVRFVIF</sequence>
<proteinExistence type="predicted"/>
<evidence type="ECO:0000313" key="3">
    <source>
        <dbReference type="Proteomes" id="UP000014500"/>
    </source>
</evidence>
<organism evidence="2 3">
    <name type="scientific">Strigamia maritima</name>
    <name type="common">European centipede</name>
    <name type="synonym">Geophilus maritimus</name>
    <dbReference type="NCBI Taxonomy" id="126957"/>
    <lineage>
        <taxon>Eukaryota</taxon>
        <taxon>Metazoa</taxon>
        <taxon>Ecdysozoa</taxon>
        <taxon>Arthropoda</taxon>
        <taxon>Myriapoda</taxon>
        <taxon>Chilopoda</taxon>
        <taxon>Pleurostigmophora</taxon>
        <taxon>Geophilomorpha</taxon>
        <taxon>Linotaeniidae</taxon>
        <taxon>Strigamia</taxon>
    </lineage>
</organism>
<evidence type="ECO:0000256" key="1">
    <source>
        <dbReference type="SAM" id="SignalP"/>
    </source>
</evidence>
<evidence type="ECO:0000313" key="2">
    <source>
        <dbReference type="EnsemblMetazoa" id="SMAR012862-PA"/>
    </source>
</evidence>
<dbReference type="AlphaFoldDB" id="T1JG91"/>
<feature type="chain" id="PRO_5004590552" description="Secreted protein" evidence="1">
    <location>
        <begin position="20"/>
        <end position="84"/>
    </location>
</feature>
<dbReference type="HOGENOM" id="CLU_2530342_0_0_1"/>
<name>T1JG91_STRMM</name>
<dbReference type="Proteomes" id="UP000014500">
    <property type="component" value="Unassembled WGS sequence"/>
</dbReference>
<dbReference type="EnsemblMetazoa" id="SMAR012862-RA">
    <property type="protein sequence ID" value="SMAR012862-PA"/>
    <property type="gene ID" value="SMAR012862"/>
</dbReference>
<dbReference type="EMBL" id="JH432197">
    <property type="status" value="NOT_ANNOTATED_CDS"/>
    <property type="molecule type" value="Genomic_DNA"/>
</dbReference>
<reference evidence="2" key="2">
    <citation type="submission" date="2015-02" db="UniProtKB">
        <authorList>
            <consortium name="EnsemblMetazoa"/>
        </authorList>
    </citation>
    <scope>IDENTIFICATION</scope>
</reference>
<reference evidence="3" key="1">
    <citation type="submission" date="2011-05" db="EMBL/GenBank/DDBJ databases">
        <authorList>
            <person name="Richards S.R."/>
            <person name="Qu J."/>
            <person name="Jiang H."/>
            <person name="Jhangiani S.N."/>
            <person name="Agravi P."/>
            <person name="Goodspeed R."/>
            <person name="Gross S."/>
            <person name="Mandapat C."/>
            <person name="Jackson L."/>
            <person name="Mathew T."/>
            <person name="Pu L."/>
            <person name="Thornton R."/>
            <person name="Saada N."/>
            <person name="Wilczek-Boney K.B."/>
            <person name="Lee S."/>
            <person name="Kovar C."/>
            <person name="Wu Y."/>
            <person name="Scherer S.E."/>
            <person name="Worley K.C."/>
            <person name="Muzny D.M."/>
            <person name="Gibbs R."/>
        </authorList>
    </citation>
    <scope>NUCLEOTIDE SEQUENCE</scope>
    <source>
        <strain evidence="3">Brora</strain>
    </source>
</reference>
<feature type="signal peptide" evidence="1">
    <location>
        <begin position="1"/>
        <end position="19"/>
    </location>
</feature>
<keyword evidence="3" id="KW-1185">Reference proteome</keyword>